<evidence type="ECO:0000256" key="5">
    <source>
        <dbReference type="ARBA" id="ARBA00023002"/>
    </source>
</evidence>
<keyword evidence="2 7" id="KW-0285">Flavoprotein</keyword>
<dbReference type="Gene3D" id="3.90.660.20">
    <property type="entry name" value="Protoporphyrinogen oxidase, mitochondrial, domain 2"/>
    <property type="match status" value="1"/>
</dbReference>
<comment type="function">
    <text evidence="7">Involved in coproporphyrin-dependent heme b biosynthesis. Catalyzes the oxidation of coproporphyrinogen III to coproporphyrin III.</text>
</comment>
<dbReference type="EMBL" id="CP011454">
    <property type="protein sequence ID" value="AMW06610.1"/>
    <property type="molecule type" value="Genomic_DNA"/>
</dbReference>
<dbReference type="eggNOG" id="COG1232">
    <property type="taxonomic scope" value="Bacteria"/>
</dbReference>
<dbReference type="SUPFAM" id="SSF54373">
    <property type="entry name" value="FAD-linked reductases, C-terminal domain"/>
    <property type="match status" value="1"/>
</dbReference>
<evidence type="ECO:0000256" key="7">
    <source>
        <dbReference type="RuleBase" id="RU364052"/>
    </source>
</evidence>
<comment type="pathway">
    <text evidence="7">Porphyrin-containing compound metabolism; protoheme biosynthesis.</text>
</comment>
<dbReference type="Proteomes" id="UP000076404">
    <property type="component" value="Chromosome"/>
</dbReference>
<reference evidence="9 10" key="2">
    <citation type="journal article" date="2016" name="Environ. Microbiol. Rep.">
        <title>Metagenomic evidence for the presence of phototrophic Gemmatimonadetes bacteria in diverse environments.</title>
        <authorList>
            <person name="Zeng Y."/>
            <person name="Baumbach J."/>
            <person name="Barbosa E.G."/>
            <person name="Azevedo V."/>
            <person name="Zhang C."/>
            <person name="Koblizek M."/>
        </authorList>
    </citation>
    <scope>NUCLEOTIDE SEQUENCE [LARGE SCALE GENOMIC DNA]</scope>
    <source>
        <strain evidence="9 10">AP64</strain>
    </source>
</reference>
<sequence length="484" mass="51756">MIGNVAPLEGDGGDSRSVAVVGAGITGLVAAYELRRRGVNVTLYEASGHTGGAIRTTHADGFLAEHGPNSFVTSAAVDTLLQQLDLQDDVVEASPGANRRYVVRNGALMPFPLSPPSMLTTGLLSFKAKLRVLLEPLVRTRTQDSDESVASFVRRRLGHEVLDYAVDPFISGIFAGDPETLSMAHAFPRVAELERQYGSLSKGLMMTRKQLANGESAATSHGGPMTASPPARARLISFVDGMQTLTDTLEAAIAGTVRLGCPVRLVHRQEARWVVDAGQDGVAQSRLADAVVMATPAHVLAAMELPASMRKLATPIERVEYPPVSTLTLGFNREDVAHALDGFGVLVPAVERRTLLGALFSSSLFPGRAPDECVTITCFVGGSRQAERAREDTDLLLERVLLDLRQLLGVRGEPVFAKHVYWSRAIPQYTVGYQSVKDAADLTEQQNPGLYLAGNFRNGVSVGDCVASGQQVAERVAAYLTRAG</sequence>
<evidence type="ECO:0000259" key="8">
    <source>
        <dbReference type="Pfam" id="PF01593"/>
    </source>
</evidence>
<dbReference type="GO" id="GO:0005737">
    <property type="term" value="C:cytoplasm"/>
    <property type="evidence" value="ECO:0007669"/>
    <property type="project" value="UniProtKB-SubCell"/>
</dbReference>
<dbReference type="GO" id="GO:0004729">
    <property type="term" value="F:oxygen-dependent protoporphyrinogen oxidase activity"/>
    <property type="evidence" value="ECO:0007669"/>
    <property type="project" value="UniProtKB-UniRule"/>
</dbReference>
<keyword evidence="6 7" id="KW-0350">Heme biosynthesis</keyword>
<dbReference type="GO" id="GO:0006783">
    <property type="term" value="P:heme biosynthetic process"/>
    <property type="evidence" value="ECO:0007669"/>
    <property type="project" value="UniProtKB-UniRule"/>
</dbReference>
<dbReference type="AlphaFoldDB" id="A0A143BQ29"/>
<dbReference type="InterPro" id="IPR002937">
    <property type="entry name" value="Amino_oxidase"/>
</dbReference>
<dbReference type="Pfam" id="PF01593">
    <property type="entry name" value="Amino_oxidase"/>
    <property type="match status" value="1"/>
</dbReference>
<evidence type="ECO:0000256" key="6">
    <source>
        <dbReference type="ARBA" id="ARBA00023133"/>
    </source>
</evidence>
<dbReference type="PANTHER" id="PTHR42923:SF3">
    <property type="entry name" value="PROTOPORPHYRINOGEN OXIDASE"/>
    <property type="match status" value="1"/>
</dbReference>
<proteinExistence type="inferred from homology"/>
<dbReference type="InterPro" id="IPR050464">
    <property type="entry name" value="Zeta_carotene_desat/Oxidored"/>
</dbReference>
<comment type="cofactor">
    <cofactor evidence="1 7">
        <name>FAD</name>
        <dbReference type="ChEBI" id="CHEBI:57692"/>
    </cofactor>
</comment>
<feature type="domain" description="Amine oxidase" evidence="8">
    <location>
        <begin position="25"/>
        <end position="476"/>
    </location>
</feature>
<keyword evidence="3 7" id="KW-0274">FAD</keyword>
<organism evidence="9 10">
    <name type="scientific">Gemmatimonas phototrophica</name>
    <dbReference type="NCBI Taxonomy" id="1379270"/>
    <lineage>
        <taxon>Bacteria</taxon>
        <taxon>Pseudomonadati</taxon>
        <taxon>Gemmatimonadota</taxon>
        <taxon>Gemmatimonadia</taxon>
        <taxon>Gemmatimonadales</taxon>
        <taxon>Gemmatimonadaceae</taxon>
        <taxon>Gemmatimonas</taxon>
    </lineage>
</organism>
<dbReference type="EC" id="1.3.3.15" evidence="7"/>
<evidence type="ECO:0000256" key="3">
    <source>
        <dbReference type="ARBA" id="ARBA00022827"/>
    </source>
</evidence>
<dbReference type="UniPathway" id="UPA00252"/>
<dbReference type="NCBIfam" id="TIGR00562">
    <property type="entry name" value="proto_IX_ox"/>
    <property type="match status" value="1"/>
</dbReference>
<evidence type="ECO:0000256" key="4">
    <source>
        <dbReference type="ARBA" id="ARBA00022946"/>
    </source>
</evidence>
<evidence type="ECO:0000256" key="2">
    <source>
        <dbReference type="ARBA" id="ARBA00022630"/>
    </source>
</evidence>
<dbReference type="PANTHER" id="PTHR42923">
    <property type="entry name" value="PROTOPORPHYRINOGEN OXIDASE"/>
    <property type="match status" value="1"/>
</dbReference>
<accession>A0A143BQ29</accession>
<dbReference type="FunFam" id="1.10.3110.10:FF:000002">
    <property type="entry name" value="Protoporphyrinogen oxidase"/>
    <property type="match status" value="1"/>
</dbReference>
<keyword evidence="7" id="KW-0963">Cytoplasm</keyword>
<keyword evidence="5 7" id="KW-0560">Oxidoreductase</keyword>
<evidence type="ECO:0000313" key="9">
    <source>
        <dbReference type="EMBL" id="AMW06610.1"/>
    </source>
</evidence>
<gene>
    <name evidence="9" type="ORF">GEMMAAP_06345</name>
</gene>
<dbReference type="PRINTS" id="PR00419">
    <property type="entry name" value="ADXRDTASE"/>
</dbReference>
<reference evidence="9 10" key="1">
    <citation type="journal article" date="2014" name="Proc. Natl. Acad. Sci. U.S.A.">
        <title>Functional type 2 photosynthetic reaction centers found in the rare bacterial phylum Gemmatimonadetes.</title>
        <authorList>
            <person name="Zeng Y."/>
            <person name="Feng F."/>
            <person name="Medova H."/>
            <person name="Dean J."/>
            <person name="Koblizek M."/>
        </authorList>
    </citation>
    <scope>NUCLEOTIDE SEQUENCE [LARGE SCALE GENOMIC DNA]</scope>
    <source>
        <strain evidence="9 10">AP64</strain>
    </source>
</reference>
<dbReference type="InterPro" id="IPR004572">
    <property type="entry name" value="Protoporphyrinogen_oxidase"/>
</dbReference>
<evidence type="ECO:0000256" key="1">
    <source>
        <dbReference type="ARBA" id="ARBA00001974"/>
    </source>
</evidence>
<dbReference type="STRING" id="1379270.GEMMAAP_06345"/>
<dbReference type="Gene3D" id="1.10.3110.10">
    <property type="entry name" value="protoporphyrinogen ix oxidase, domain 3"/>
    <property type="match status" value="1"/>
</dbReference>
<dbReference type="SUPFAM" id="SSF51905">
    <property type="entry name" value="FAD/NAD(P)-binding domain"/>
    <property type="match status" value="1"/>
</dbReference>
<comment type="catalytic activity">
    <reaction evidence="7">
        <text>coproporphyrinogen III + 3 O2 = coproporphyrin III + 3 H2O2</text>
        <dbReference type="Rhea" id="RHEA:43436"/>
        <dbReference type="ChEBI" id="CHEBI:15379"/>
        <dbReference type="ChEBI" id="CHEBI:16240"/>
        <dbReference type="ChEBI" id="CHEBI:57309"/>
        <dbReference type="ChEBI" id="CHEBI:131725"/>
        <dbReference type="EC" id="1.3.3.15"/>
    </reaction>
</comment>
<dbReference type="InterPro" id="IPR036188">
    <property type="entry name" value="FAD/NAD-bd_sf"/>
</dbReference>
<comment type="similarity">
    <text evidence="7">Belongs to the protoporphyrinogen/coproporphyrinogen oxidase family. Coproporphyrinogen III oxidase subfamily.</text>
</comment>
<keyword evidence="4" id="KW-0809">Transit peptide</keyword>
<evidence type="ECO:0000313" key="10">
    <source>
        <dbReference type="Proteomes" id="UP000076404"/>
    </source>
</evidence>
<keyword evidence="10" id="KW-1185">Reference proteome</keyword>
<comment type="subcellular location">
    <subcellularLocation>
        <location evidence="7">Cytoplasm</location>
    </subcellularLocation>
</comment>
<name>A0A143BQ29_9BACT</name>
<protein>
    <recommendedName>
        <fullName evidence="7">Coproporphyrinogen III oxidase</fullName>
        <ecNumber evidence="7">1.3.3.15</ecNumber>
    </recommendedName>
</protein>
<dbReference type="Gene3D" id="3.50.50.60">
    <property type="entry name" value="FAD/NAD(P)-binding domain"/>
    <property type="match status" value="1"/>
</dbReference>
<dbReference type="KEGG" id="gph:GEMMAAP_06345"/>